<keyword evidence="2" id="KW-0808">Transferase</keyword>
<feature type="domain" description="RNase H type-1" evidence="1">
    <location>
        <begin position="70"/>
        <end position="207"/>
    </location>
</feature>
<evidence type="ECO:0000313" key="2">
    <source>
        <dbReference type="EMBL" id="XDK31918.1"/>
    </source>
</evidence>
<dbReference type="GO" id="GO:0003676">
    <property type="term" value="F:nucleic acid binding"/>
    <property type="evidence" value="ECO:0007669"/>
    <property type="project" value="InterPro"/>
</dbReference>
<name>A0AB39HQ37_9BACI</name>
<dbReference type="AlphaFoldDB" id="A0AB39HQ37"/>
<dbReference type="GO" id="GO:0004523">
    <property type="term" value="F:RNA-DNA hybrid ribonuclease activity"/>
    <property type="evidence" value="ECO:0007669"/>
    <property type="project" value="InterPro"/>
</dbReference>
<dbReference type="RefSeq" id="WP_368652642.1">
    <property type="nucleotide sequence ID" value="NZ_CP162599.1"/>
</dbReference>
<dbReference type="CDD" id="cd09279">
    <property type="entry name" value="RNase_HI_like"/>
    <property type="match status" value="1"/>
</dbReference>
<sequence length="222" mass="25619">MQVIIHATYKTKRGLEALFSSDFLEAEQAIVIAEDLMQTGRLKHLSFVDKHDRSWNLKELKRFMEDVQTEPHHIKIYFDGGYHRKTMESGLGIVIYYEQNNKKYRLRKNALVKGLVSNNDAEYAALHLALKELEVMGVHHLDVHIIGDSMVAINQLNESWPCYEEELARWLDRIEGKIKELGIDPIFELVSRNENKEADQLASQALNGIEIESVKELSVKTE</sequence>
<dbReference type="InterPro" id="IPR036397">
    <property type="entry name" value="RNaseH_sf"/>
</dbReference>
<dbReference type="GO" id="GO:0003964">
    <property type="term" value="F:RNA-directed DNA polymerase activity"/>
    <property type="evidence" value="ECO:0007669"/>
    <property type="project" value="UniProtKB-KW"/>
</dbReference>
<dbReference type="PANTHER" id="PTHR46387:SF2">
    <property type="entry name" value="RIBONUCLEASE HI"/>
    <property type="match status" value="1"/>
</dbReference>
<dbReference type="PROSITE" id="PS50879">
    <property type="entry name" value="RNASE_H_1"/>
    <property type="match status" value="1"/>
</dbReference>
<keyword evidence="2" id="KW-0548">Nucleotidyltransferase</keyword>
<dbReference type="Gene3D" id="3.30.420.10">
    <property type="entry name" value="Ribonuclease H-like superfamily/Ribonuclease H"/>
    <property type="match status" value="1"/>
</dbReference>
<dbReference type="InterPro" id="IPR002156">
    <property type="entry name" value="RNaseH_domain"/>
</dbReference>
<reference evidence="2" key="1">
    <citation type="submission" date="2024-07" db="EMBL/GenBank/DDBJ databases">
        <title>Halotolerant mesophilic bacterium Ornithinibacillus sp. 4-3, sp. nov., isolated from soil.</title>
        <authorList>
            <person name="Sidarenka A.V."/>
            <person name="Guliayeva D.E."/>
            <person name="Leanovich S.I."/>
            <person name="Hileuskaya K.S."/>
            <person name="Akhremchuk A.E."/>
            <person name="Sikolenko M.A."/>
            <person name="Valentovich L.N."/>
        </authorList>
    </citation>
    <scope>NUCLEOTIDE SEQUENCE</scope>
    <source>
        <strain evidence="2">4-3</strain>
    </source>
</reference>
<accession>A0AB39HQ37</accession>
<dbReference type="PANTHER" id="PTHR46387">
    <property type="entry name" value="POLYNUCLEOTIDYL TRANSFERASE, RIBONUCLEASE H-LIKE SUPERFAMILY PROTEIN"/>
    <property type="match status" value="1"/>
</dbReference>
<dbReference type="NCBIfam" id="NF005822">
    <property type="entry name" value="PRK07708.1"/>
    <property type="match status" value="1"/>
</dbReference>
<dbReference type="SUPFAM" id="SSF53098">
    <property type="entry name" value="Ribonuclease H-like"/>
    <property type="match status" value="1"/>
</dbReference>
<protein>
    <submittedName>
        <fullName evidence="2">Reverse transcriptase-like protein</fullName>
    </submittedName>
</protein>
<dbReference type="EMBL" id="CP162599">
    <property type="protein sequence ID" value="XDK31918.1"/>
    <property type="molecule type" value="Genomic_DNA"/>
</dbReference>
<dbReference type="InterPro" id="IPR012337">
    <property type="entry name" value="RNaseH-like_sf"/>
</dbReference>
<organism evidence="2">
    <name type="scientific">Ornithinibacillus sp. 4-3</name>
    <dbReference type="NCBI Taxonomy" id="3231488"/>
    <lineage>
        <taxon>Bacteria</taxon>
        <taxon>Bacillati</taxon>
        <taxon>Bacillota</taxon>
        <taxon>Bacilli</taxon>
        <taxon>Bacillales</taxon>
        <taxon>Bacillaceae</taxon>
        <taxon>Ornithinibacillus</taxon>
    </lineage>
</organism>
<evidence type="ECO:0000259" key="1">
    <source>
        <dbReference type="PROSITE" id="PS50879"/>
    </source>
</evidence>
<keyword evidence="2" id="KW-0695">RNA-directed DNA polymerase</keyword>
<proteinExistence type="predicted"/>
<gene>
    <name evidence="2" type="ORF">AB4Y30_12890</name>
</gene>
<dbReference type="Pfam" id="PF13456">
    <property type="entry name" value="RVT_3"/>
    <property type="match status" value="1"/>
</dbReference>